<dbReference type="Gene3D" id="3.40.1710.10">
    <property type="entry name" value="abc type-2 transporter like domain"/>
    <property type="match status" value="1"/>
</dbReference>
<feature type="domain" description="ABC transmembrane type-2" evidence="9">
    <location>
        <begin position="137"/>
        <end position="369"/>
    </location>
</feature>
<dbReference type="PANTHER" id="PTHR30294:SF47">
    <property type="entry name" value="INNER MEMBRANE TRANSPORT PERMEASE YHHJ"/>
    <property type="match status" value="1"/>
</dbReference>
<feature type="transmembrane region" description="Helical" evidence="8">
    <location>
        <begin position="348"/>
        <end position="366"/>
    </location>
</feature>
<accession>A0A7C9MJQ6</accession>
<keyword evidence="5 8" id="KW-0812">Transmembrane</keyword>
<evidence type="ECO:0000256" key="2">
    <source>
        <dbReference type="ARBA" id="ARBA00007783"/>
    </source>
</evidence>
<keyword evidence="3" id="KW-0813">Transport</keyword>
<feature type="transmembrane region" description="Helical" evidence="8">
    <location>
        <begin position="175"/>
        <end position="199"/>
    </location>
</feature>
<sequence>MRHLINIYRLGTKEFYSLWHDKILLVVICWVFTGGIYVIGTATSQELHHAPIAVVDEDASALSVRIIQAFYGPYFQPARVIPLAAVDGELDAGRSIFVLDIPPHFERDVLAGKQPDIQVNIDATCMSQAFIGAVYIQNIIANEVAAFVAWGQQTPQLPIALATRVKFNPNLTSSWFGSVMEIINNITLLSILLVGTALVREREHGTLEHLMVMPLSATEILLAKIWPTSLVILFSVTVSLYGVVRGALGVPLAGSIPLFLFGTLLQFFATACIGIFLGTISRNMPQFGLLMILVILPLQMLSGSISPRESMPVVVQDIMLAAPTTHFVSLAQAILYRGADFSLVWPRFLAIAAIGVVFFGLALALFRRSLAQSR</sequence>
<evidence type="ECO:0000256" key="5">
    <source>
        <dbReference type="ARBA" id="ARBA00022692"/>
    </source>
</evidence>
<protein>
    <submittedName>
        <fullName evidence="10">ABC transporter permease</fullName>
    </submittedName>
</protein>
<proteinExistence type="inferred from homology"/>
<dbReference type="GO" id="GO:0005886">
    <property type="term" value="C:plasma membrane"/>
    <property type="evidence" value="ECO:0007669"/>
    <property type="project" value="UniProtKB-SubCell"/>
</dbReference>
<dbReference type="InterPro" id="IPR013525">
    <property type="entry name" value="ABC2_TM"/>
</dbReference>
<comment type="similarity">
    <text evidence="2">Belongs to the ABC-2 integral membrane protein family.</text>
</comment>
<evidence type="ECO:0000256" key="3">
    <source>
        <dbReference type="ARBA" id="ARBA00022448"/>
    </source>
</evidence>
<evidence type="ECO:0000256" key="4">
    <source>
        <dbReference type="ARBA" id="ARBA00022475"/>
    </source>
</evidence>
<feature type="transmembrane region" description="Helical" evidence="8">
    <location>
        <begin position="256"/>
        <end position="280"/>
    </location>
</feature>
<dbReference type="OrthoDB" id="9808686at2"/>
<reference evidence="10 11" key="1">
    <citation type="submission" date="2020-01" db="EMBL/GenBank/DDBJ databases">
        <title>Genome sequence of Desulfovibrio aerotolerans DSM 16695(T).</title>
        <authorList>
            <person name="Karnachuk O."/>
            <person name="Avakyan M."/>
            <person name="Mardanov A."/>
            <person name="Kadnikov V."/>
            <person name="Ravin N."/>
        </authorList>
    </citation>
    <scope>NUCLEOTIDE SEQUENCE [LARGE SCALE GENOMIC DNA]</scope>
    <source>
        <strain evidence="10 11">DSM 16695</strain>
    </source>
</reference>
<organism evidence="10 11">
    <name type="scientific">Solidesulfovibrio aerotolerans</name>
    <dbReference type="NCBI Taxonomy" id="295255"/>
    <lineage>
        <taxon>Bacteria</taxon>
        <taxon>Pseudomonadati</taxon>
        <taxon>Thermodesulfobacteriota</taxon>
        <taxon>Desulfovibrionia</taxon>
        <taxon>Desulfovibrionales</taxon>
        <taxon>Desulfovibrionaceae</taxon>
        <taxon>Solidesulfovibrio</taxon>
    </lineage>
</organism>
<evidence type="ECO:0000256" key="7">
    <source>
        <dbReference type="ARBA" id="ARBA00023136"/>
    </source>
</evidence>
<dbReference type="AlphaFoldDB" id="A0A7C9MJQ6"/>
<evidence type="ECO:0000313" key="11">
    <source>
        <dbReference type="Proteomes" id="UP000482487"/>
    </source>
</evidence>
<dbReference type="Proteomes" id="UP000482487">
    <property type="component" value="Unassembled WGS sequence"/>
</dbReference>
<comment type="subcellular location">
    <subcellularLocation>
        <location evidence="1">Cell membrane</location>
        <topology evidence="1">Multi-pass membrane protein</topology>
    </subcellularLocation>
</comment>
<gene>
    <name evidence="10" type="ORF">GTA51_04070</name>
</gene>
<feature type="transmembrane region" description="Helical" evidence="8">
    <location>
        <begin position="287"/>
        <end position="306"/>
    </location>
</feature>
<keyword evidence="6 8" id="KW-1133">Transmembrane helix</keyword>
<dbReference type="InterPro" id="IPR051449">
    <property type="entry name" value="ABC-2_transporter_component"/>
</dbReference>
<feature type="transmembrane region" description="Helical" evidence="8">
    <location>
        <begin position="23"/>
        <end position="40"/>
    </location>
</feature>
<name>A0A7C9MJQ6_9BACT</name>
<keyword evidence="11" id="KW-1185">Reference proteome</keyword>
<dbReference type="GO" id="GO:0140359">
    <property type="term" value="F:ABC-type transporter activity"/>
    <property type="evidence" value="ECO:0007669"/>
    <property type="project" value="InterPro"/>
</dbReference>
<keyword evidence="4" id="KW-1003">Cell membrane</keyword>
<dbReference type="PANTHER" id="PTHR30294">
    <property type="entry name" value="MEMBRANE COMPONENT OF ABC TRANSPORTER YHHJ-RELATED"/>
    <property type="match status" value="1"/>
</dbReference>
<evidence type="ECO:0000259" key="9">
    <source>
        <dbReference type="PROSITE" id="PS51012"/>
    </source>
</evidence>
<dbReference type="EMBL" id="WVUD01000004">
    <property type="protein sequence ID" value="MYL82313.1"/>
    <property type="molecule type" value="Genomic_DNA"/>
</dbReference>
<dbReference type="InterPro" id="IPR047817">
    <property type="entry name" value="ABC2_TM_bact-type"/>
</dbReference>
<dbReference type="Pfam" id="PF12698">
    <property type="entry name" value="ABC2_membrane_3"/>
    <property type="match status" value="1"/>
</dbReference>
<dbReference type="RefSeq" id="WP_160958909.1">
    <property type="nucleotide sequence ID" value="NZ_WVUD01000004.1"/>
</dbReference>
<evidence type="ECO:0000256" key="1">
    <source>
        <dbReference type="ARBA" id="ARBA00004651"/>
    </source>
</evidence>
<evidence type="ECO:0000256" key="6">
    <source>
        <dbReference type="ARBA" id="ARBA00022989"/>
    </source>
</evidence>
<keyword evidence="7 8" id="KW-0472">Membrane</keyword>
<evidence type="ECO:0000313" key="10">
    <source>
        <dbReference type="EMBL" id="MYL82313.1"/>
    </source>
</evidence>
<evidence type="ECO:0000256" key="8">
    <source>
        <dbReference type="SAM" id="Phobius"/>
    </source>
</evidence>
<feature type="transmembrane region" description="Helical" evidence="8">
    <location>
        <begin position="220"/>
        <end position="244"/>
    </location>
</feature>
<dbReference type="PROSITE" id="PS51012">
    <property type="entry name" value="ABC_TM2"/>
    <property type="match status" value="1"/>
</dbReference>
<comment type="caution">
    <text evidence="10">The sequence shown here is derived from an EMBL/GenBank/DDBJ whole genome shotgun (WGS) entry which is preliminary data.</text>
</comment>